<evidence type="ECO:0000256" key="1">
    <source>
        <dbReference type="ARBA" id="ARBA00022737"/>
    </source>
</evidence>
<feature type="compositionally biased region" description="Polar residues" evidence="3">
    <location>
        <begin position="109"/>
        <end position="121"/>
    </location>
</feature>
<evidence type="ECO:0000256" key="2">
    <source>
        <dbReference type="PROSITE-ProRule" id="PRU00708"/>
    </source>
</evidence>
<dbReference type="InterPro" id="IPR011990">
    <property type="entry name" value="TPR-like_helical_dom_sf"/>
</dbReference>
<feature type="compositionally biased region" description="Low complexity" evidence="3">
    <location>
        <begin position="122"/>
        <end position="137"/>
    </location>
</feature>
<dbReference type="InterPro" id="IPR002885">
    <property type="entry name" value="PPR_rpt"/>
</dbReference>
<dbReference type="InterPro" id="IPR046960">
    <property type="entry name" value="PPR_At4g14850-like_plant"/>
</dbReference>
<evidence type="ECO:0000313" key="4">
    <source>
        <dbReference type="EMBL" id="KAK9287065.1"/>
    </source>
</evidence>
<proteinExistence type="predicted"/>
<feature type="region of interest" description="Disordered" evidence="3">
    <location>
        <begin position="46"/>
        <end position="264"/>
    </location>
</feature>
<dbReference type="FunFam" id="1.25.40.10:FF:002549">
    <property type="entry name" value="Pentatricopeptide repeat-containing protein, mitochondrial"/>
    <property type="match status" value="1"/>
</dbReference>
<evidence type="ECO:0000313" key="5">
    <source>
        <dbReference type="Proteomes" id="UP001415857"/>
    </source>
</evidence>
<accession>A0AAP0X6K0</accession>
<dbReference type="Pfam" id="PF13041">
    <property type="entry name" value="PPR_2"/>
    <property type="match status" value="1"/>
</dbReference>
<dbReference type="Proteomes" id="UP001415857">
    <property type="component" value="Unassembled WGS sequence"/>
</dbReference>
<feature type="compositionally biased region" description="Polar residues" evidence="3">
    <location>
        <begin position="138"/>
        <end position="191"/>
    </location>
</feature>
<dbReference type="PANTHER" id="PTHR47926:SF353">
    <property type="entry name" value="DYW DOMAIN-CONTAINING PROTEIN"/>
    <property type="match status" value="1"/>
</dbReference>
<feature type="compositionally biased region" description="Polar residues" evidence="3">
    <location>
        <begin position="62"/>
        <end position="76"/>
    </location>
</feature>
<evidence type="ECO:0008006" key="6">
    <source>
        <dbReference type="Google" id="ProtNLM"/>
    </source>
</evidence>
<comment type="caution">
    <text evidence="4">The sequence shown here is derived from an EMBL/GenBank/DDBJ whole genome shotgun (WGS) entry which is preliminary data.</text>
</comment>
<feature type="repeat" description="PPR" evidence="2">
    <location>
        <begin position="355"/>
        <end position="389"/>
    </location>
</feature>
<dbReference type="GO" id="GO:0003723">
    <property type="term" value="F:RNA binding"/>
    <property type="evidence" value="ECO:0007669"/>
    <property type="project" value="InterPro"/>
</dbReference>
<dbReference type="NCBIfam" id="TIGR00756">
    <property type="entry name" value="PPR"/>
    <property type="match status" value="1"/>
</dbReference>
<name>A0AAP0X6K0_LIQFO</name>
<feature type="compositionally biased region" description="Pro residues" evidence="3">
    <location>
        <begin position="250"/>
        <end position="262"/>
    </location>
</feature>
<feature type="compositionally biased region" description="Low complexity" evidence="3">
    <location>
        <begin position="82"/>
        <end position="107"/>
    </location>
</feature>
<protein>
    <recommendedName>
        <fullName evidence="6">Pentatricopeptide repeat-containing protein</fullName>
    </recommendedName>
</protein>
<dbReference type="AlphaFoldDB" id="A0AAP0X6K0"/>
<gene>
    <name evidence="4" type="ORF">L1049_015474</name>
</gene>
<evidence type="ECO:0000256" key="3">
    <source>
        <dbReference type="SAM" id="MobiDB-lite"/>
    </source>
</evidence>
<dbReference type="GO" id="GO:0009451">
    <property type="term" value="P:RNA modification"/>
    <property type="evidence" value="ECO:0007669"/>
    <property type="project" value="InterPro"/>
</dbReference>
<keyword evidence="5" id="KW-1185">Reference proteome</keyword>
<feature type="compositionally biased region" description="Polar residues" evidence="3">
    <location>
        <begin position="207"/>
        <end position="240"/>
    </location>
</feature>
<dbReference type="Gene3D" id="1.25.40.10">
    <property type="entry name" value="Tetratricopeptide repeat domain"/>
    <property type="match status" value="2"/>
</dbReference>
<dbReference type="PROSITE" id="PS51375">
    <property type="entry name" value="PPR"/>
    <property type="match status" value="1"/>
</dbReference>
<feature type="compositionally biased region" description="Low complexity" evidence="3">
    <location>
        <begin position="192"/>
        <end position="206"/>
    </location>
</feature>
<reference evidence="4 5" key="1">
    <citation type="journal article" date="2024" name="Plant J.">
        <title>Genome sequences and population genomics reveal climatic adaptation and genomic divergence between two closely related sweetgum species.</title>
        <authorList>
            <person name="Xu W.Q."/>
            <person name="Ren C.Q."/>
            <person name="Zhang X.Y."/>
            <person name="Comes H.P."/>
            <person name="Liu X.H."/>
            <person name="Li Y.G."/>
            <person name="Kettle C.J."/>
            <person name="Jalonen R."/>
            <person name="Gaisberger H."/>
            <person name="Ma Y.Z."/>
            <person name="Qiu Y.X."/>
        </authorList>
    </citation>
    <scope>NUCLEOTIDE SEQUENCE [LARGE SCALE GENOMIC DNA]</scope>
    <source>
        <strain evidence="4">Hangzhou</strain>
    </source>
</reference>
<organism evidence="4 5">
    <name type="scientific">Liquidambar formosana</name>
    <name type="common">Formosan gum</name>
    <dbReference type="NCBI Taxonomy" id="63359"/>
    <lineage>
        <taxon>Eukaryota</taxon>
        <taxon>Viridiplantae</taxon>
        <taxon>Streptophyta</taxon>
        <taxon>Embryophyta</taxon>
        <taxon>Tracheophyta</taxon>
        <taxon>Spermatophyta</taxon>
        <taxon>Magnoliopsida</taxon>
        <taxon>eudicotyledons</taxon>
        <taxon>Gunneridae</taxon>
        <taxon>Pentapetalae</taxon>
        <taxon>Saxifragales</taxon>
        <taxon>Altingiaceae</taxon>
        <taxon>Liquidambar</taxon>
    </lineage>
</organism>
<keyword evidence="1" id="KW-0677">Repeat</keyword>
<dbReference type="PANTHER" id="PTHR47926">
    <property type="entry name" value="PENTATRICOPEPTIDE REPEAT-CONTAINING PROTEIN"/>
    <property type="match status" value="1"/>
</dbReference>
<sequence length="610" mass="68732">MASLMALRRTRSPTFSAFFKVRTPHSSHFTFNHSQTLTPAKTLTTTAIPDAPQPSDHHHHSNWNSQDQQNPNQWVPQGQRYPQHSNPNHNPNLNPNQWNTQNQNYPQRGNPNQMNSYPSSRNPNQGQGYPQQGLNYPNQGQSYPQPGSPRLNNPNQSYNPAQGQRYSQQGSPNQWNTQNPSYPQNQNPSFVNNQNQNYQQPRNPSQWNTQTQGYPQRANPNQWTPQDQNPNQWSNQTPSQGPVARNHAPNAPPMSPTPPPPSVADLISLCQDGKVKEAIELMSQGVRADAQCFYALFNLCGNSKSLEDAKKVHDYFLRSTIRGDLQLNHKVIEMYDKCGSMVDARRVFDHMPERNMDSWHLMINGYANNGLGDDGLELFEQMRGLGLRPNEQTFLAVLSACASAEAVEEGFIHFESMKTEYGIAPGMEHYLGIIGVLGKSGHLTEAQEYIETMPVEPTAIVWEALMNYARIHGDIDLEDHAEELMVSLDPLKAVANKIPTPPPKKRSAINMLDGKNRLVEFRNPTLYKDDEKLKSLSGMKEAGYVPDTRYEAKVSENFVGPWPEPSLVPFYKGEILMGSLAKCDAIINPTKHYLWEQASVLLEAALTPLF</sequence>
<dbReference type="EMBL" id="JBBPBK010000004">
    <property type="protein sequence ID" value="KAK9287065.1"/>
    <property type="molecule type" value="Genomic_DNA"/>
</dbReference>